<feature type="chain" id="PRO_5018087160" evidence="1">
    <location>
        <begin position="20"/>
        <end position="469"/>
    </location>
</feature>
<dbReference type="Gene3D" id="2.20.110.10">
    <property type="entry name" value="Histone H3 K4-specific methyltransferase SET7/9 N-terminal domain"/>
    <property type="match status" value="5"/>
</dbReference>
<feature type="signal peptide" evidence="1">
    <location>
        <begin position="1"/>
        <end position="19"/>
    </location>
</feature>
<dbReference type="InterPro" id="IPR011652">
    <property type="entry name" value="MORN_2"/>
</dbReference>
<dbReference type="PANTHER" id="PTHR33706:SF1">
    <property type="entry name" value="TPR REPEAT PROTEIN"/>
    <property type="match status" value="1"/>
</dbReference>
<comment type="caution">
    <text evidence="2">The sequence shown here is derived from an EMBL/GenBank/DDBJ whole genome shotgun (WGS) entry which is preliminary data.</text>
</comment>
<accession>A0A3P1YKX9</accession>
<evidence type="ECO:0000313" key="3">
    <source>
        <dbReference type="Proteomes" id="UP000279860"/>
    </source>
</evidence>
<gene>
    <name evidence="2" type="ORF">EII41_11980</name>
</gene>
<name>A0A3P1YKX9_TANFO</name>
<organism evidence="2 3">
    <name type="scientific">Tannerella forsythia</name>
    <name type="common">Bacteroides forsythus</name>
    <dbReference type="NCBI Taxonomy" id="28112"/>
    <lineage>
        <taxon>Bacteria</taxon>
        <taxon>Pseudomonadati</taxon>
        <taxon>Bacteroidota</taxon>
        <taxon>Bacteroidia</taxon>
        <taxon>Bacteroidales</taxon>
        <taxon>Tannerellaceae</taxon>
        <taxon>Tannerella</taxon>
    </lineage>
</organism>
<reference evidence="2 3" key="1">
    <citation type="submission" date="2018-11" db="EMBL/GenBank/DDBJ databases">
        <title>Genomes From Bacteria Associated with the Canine Oral Cavity: a Test Case for Automated Genome-Based Taxonomic Assignment.</title>
        <authorList>
            <person name="Coil D.A."/>
            <person name="Jospin G."/>
            <person name="Darling A.E."/>
            <person name="Wallis C."/>
            <person name="Davis I.J."/>
            <person name="Harris S."/>
            <person name="Eisen J.A."/>
            <person name="Holcombe L.J."/>
            <person name="O'Flynn C."/>
        </authorList>
    </citation>
    <scope>NUCLEOTIDE SEQUENCE [LARGE SCALE GENOMIC DNA]</scope>
    <source>
        <strain evidence="2 3">OH1426_COT-023</strain>
    </source>
</reference>
<dbReference type="AlphaFoldDB" id="A0A3P1YKX9"/>
<proteinExistence type="predicted"/>
<dbReference type="SUPFAM" id="SSF82185">
    <property type="entry name" value="Histone H3 K4-specific methyltransferase SET7/9 N-terminal domain"/>
    <property type="match status" value="4"/>
</dbReference>
<protein>
    <submittedName>
        <fullName evidence="2">Toxin-antitoxin system YwqK family antitoxin</fullName>
    </submittedName>
</protein>
<dbReference type="RefSeq" id="WP_124790782.1">
    <property type="nucleotide sequence ID" value="NZ_RQYN01000061.1"/>
</dbReference>
<keyword evidence="1" id="KW-0732">Signal</keyword>
<dbReference type="EMBL" id="RQYN01000061">
    <property type="protein sequence ID" value="RRD71345.1"/>
    <property type="molecule type" value="Genomic_DNA"/>
</dbReference>
<dbReference type="Proteomes" id="UP000279860">
    <property type="component" value="Unassembled WGS sequence"/>
</dbReference>
<evidence type="ECO:0000256" key="1">
    <source>
        <dbReference type="SAM" id="SignalP"/>
    </source>
</evidence>
<dbReference type="Pfam" id="PF07661">
    <property type="entry name" value="MORN_2"/>
    <property type="match status" value="7"/>
</dbReference>
<evidence type="ECO:0000313" key="2">
    <source>
        <dbReference type="EMBL" id="RRD71345.1"/>
    </source>
</evidence>
<sequence>MKKILLSVWIMLLCSMAMAQEQGVQIQDVERIPAGDGTYVFRHSKGEKKHLEGRQRLILGRREYLVADFSNGRMTGDYEQYYDETLIEKKHYNSHGRLEGKQVTYYKDGSIERELYFKDGKIDGRMVRYSAKGELEEEQEFKDGAEDGMHKKYDRSGNLIYDCYYKNGKPHGKQTIKYVDGDGFETVESEYDNGKPVGRFVRTLASGVVTSEGQYDGNHEKTGLWIDRTKEGLPKSETPYKNGKEDGFVKTYYTDGKLKEEKEYKDGKPTGLVKKYDFRTGNLISQEKRTKGDVLEGEQTLTFTSNLHGRYTEHGTYVKGVKNGRFTETYENGNKKSEGVYVNGKKDGKWNTYYRSGKPESEIMYKNEEYDGEVRKYTQRGLSSVTMYKNGKKHGVHQTYDYETGKLMEEEHYVDGIMNGVCRRYYRNGTLEEEYTAVNGQPEGPYKRYDRNGKLIQEGVFKNGRIQKQ</sequence>
<dbReference type="PANTHER" id="PTHR33706">
    <property type="entry name" value="MORN VARIANT REPEAT PROTEIN"/>
    <property type="match status" value="1"/>
</dbReference>